<accession>A0A1C3WWL2</accession>
<keyword evidence="2" id="KW-1185">Reference proteome</keyword>
<sequence>MLDYPAFPFSEKEVPYSFSKLRMRRFESVTIRRENFVNQDISDADTLYNWITGSPAKSKNAPSDDPFWVAA</sequence>
<reference evidence="2" key="1">
    <citation type="submission" date="2016-08" db="EMBL/GenBank/DDBJ databases">
        <authorList>
            <person name="Varghese N."/>
            <person name="Submissions Spin"/>
        </authorList>
    </citation>
    <scope>NUCLEOTIDE SEQUENCE [LARGE SCALE GENOMIC DNA]</scope>
    <source>
        <strain evidence="2">HAMBI 2975</strain>
    </source>
</reference>
<proteinExistence type="predicted"/>
<organism evidence="1 2">
    <name type="scientific">Rhizobium multihospitium</name>
    <dbReference type="NCBI Taxonomy" id="410764"/>
    <lineage>
        <taxon>Bacteria</taxon>
        <taxon>Pseudomonadati</taxon>
        <taxon>Pseudomonadota</taxon>
        <taxon>Alphaproteobacteria</taxon>
        <taxon>Hyphomicrobiales</taxon>
        <taxon>Rhizobiaceae</taxon>
        <taxon>Rhizobium/Agrobacterium group</taxon>
        <taxon>Rhizobium</taxon>
    </lineage>
</organism>
<evidence type="ECO:0000313" key="1">
    <source>
        <dbReference type="EMBL" id="SCB44402.1"/>
    </source>
</evidence>
<dbReference type="AlphaFoldDB" id="A0A1C3WWL2"/>
<dbReference type="OrthoDB" id="5510758at2"/>
<name>A0A1C3WWL2_9HYPH</name>
<dbReference type="Proteomes" id="UP000199101">
    <property type="component" value="Unassembled WGS sequence"/>
</dbReference>
<gene>
    <name evidence="1" type="ORF">GA0061103_6479</name>
</gene>
<evidence type="ECO:0000313" key="2">
    <source>
        <dbReference type="Proteomes" id="UP000199101"/>
    </source>
</evidence>
<protein>
    <submittedName>
        <fullName evidence="1">Uncharacterized protein</fullName>
    </submittedName>
</protein>
<dbReference type="EMBL" id="FMAG01000008">
    <property type="protein sequence ID" value="SCB44402.1"/>
    <property type="molecule type" value="Genomic_DNA"/>
</dbReference>
<dbReference type="RefSeq" id="WP_092716652.1">
    <property type="nucleotide sequence ID" value="NZ_FMAG01000008.1"/>
</dbReference>